<dbReference type="InterPro" id="IPR003256">
    <property type="entry name" value="Ribosomal_uL24"/>
</dbReference>
<dbReference type="Proteomes" id="UP000182344">
    <property type="component" value="Unassembled WGS sequence"/>
</dbReference>
<protein>
    <recommendedName>
        <fullName evidence="4 5">Large ribosomal subunit protein uL24</fullName>
    </recommendedName>
</protein>
<reference evidence="8 9" key="1">
    <citation type="journal article" date="2016" name="Environ. Microbiol.">
        <title>Genomic resolution of a cold subsurface aquifer community provides metabolic insights for novel microbes adapted to high CO concentrations.</title>
        <authorList>
            <person name="Probst A.J."/>
            <person name="Castelle C.J."/>
            <person name="Singh A."/>
            <person name="Brown C.T."/>
            <person name="Anantharaman K."/>
            <person name="Sharon I."/>
            <person name="Hug L.A."/>
            <person name="Burstein D."/>
            <person name="Emerson J.B."/>
            <person name="Thomas B.C."/>
            <person name="Banfield J.F."/>
        </authorList>
    </citation>
    <scope>NUCLEOTIDE SEQUENCE [LARGE SCALE GENOMIC DNA]</scope>
    <source>
        <strain evidence="8">CG2_30_35_20</strain>
    </source>
</reference>
<dbReference type="GO" id="GO:1990904">
    <property type="term" value="C:ribonucleoprotein complex"/>
    <property type="evidence" value="ECO:0007669"/>
    <property type="project" value="UniProtKB-KW"/>
</dbReference>
<comment type="function">
    <text evidence="5">One of the proteins that surrounds the polypeptide exit tunnel on the outside of the subunit.</text>
</comment>
<keyword evidence="5" id="KW-0694">RNA-binding</keyword>
<accession>A0A1J5HQB4</accession>
<dbReference type="SMART" id="SM00739">
    <property type="entry name" value="KOW"/>
    <property type="match status" value="1"/>
</dbReference>
<keyword evidence="5" id="KW-0699">rRNA-binding</keyword>
<dbReference type="AlphaFoldDB" id="A0A1J5HQB4"/>
<evidence type="ECO:0000256" key="2">
    <source>
        <dbReference type="ARBA" id="ARBA00022980"/>
    </source>
</evidence>
<comment type="subunit">
    <text evidence="5">Part of the 50S ribosomal subunit.</text>
</comment>
<dbReference type="HAMAP" id="MF_01326_B">
    <property type="entry name" value="Ribosomal_uL24_B"/>
    <property type="match status" value="1"/>
</dbReference>
<dbReference type="CDD" id="cd06089">
    <property type="entry name" value="KOW_RPL26"/>
    <property type="match status" value="1"/>
</dbReference>
<evidence type="ECO:0000313" key="9">
    <source>
        <dbReference type="Proteomes" id="UP000182344"/>
    </source>
</evidence>
<comment type="function">
    <text evidence="5">One of two assembly initiator proteins, it binds directly to the 5'-end of the 23S rRNA, where it nucleates assembly of the 50S subunit.</text>
</comment>
<evidence type="ECO:0000256" key="3">
    <source>
        <dbReference type="ARBA" id="ARBA00023274"/>
    </source>
</evidence>
<dbReference type="Pfam" id="PF00467">
    <property type="entry name" value="KOW"/>
    <property type="match status" value="1"/>
</dbReference>
<dbReference type="InterPro" id="IPR005824">
    <property type="entry name" value="KOW"/>
</dbReference>
<evidence type="ECO:0000256" key="5">
    <source>
        <dbReference type="HAMAP-Rule" id="MF_01326"/>
    </source>
</evidence>
<dbReference type="InterPro" id="IPR008991">
    <property type="entry name" value="Translation_prot_SH3-like_sf"/>
</dbReference>
<proteinExistence type="inferred from homology"/>
<comment type="similarity">
    <text evidence="1 5 6">Belongs to the universal ribosomal protein uL24 family.</text>
</comment>
<dbReference type="Pfam" id="PF17136">
    <property type="entry name" value="ribosomal_L24"/>
    <property type="match status" value="1"/>
</dbReference>
<dbReference type="EMBL" id="MNZO01000035">
    <property type="protein sequence ID" value="OIP86948.1"/>
    <property type="molecule type" value="Genomic_DNA"/>
</dbReference>
<dbReference type="GO" id="GO:0005840">
    <property type="term" value="C:ribosome"/>
    <property type="evidence" value="ECO:0007669"/>
    <property type="project" value="UniProtKB-KW"/>
</dbReference>
<dbReference type="InterPro" id="IPR041988">
    <property type="entry name" value="Ribosomal_uL24_KOW"/>
</dbReference>
<dbReference type="PANTHER" id="PTHR12903">
    <property type="entry name" value="MITOCHONDRIAL RIBOSOMAL PROTEIN L24"/>
    <property type="match status" value="1"/>
</dbReference>
<dbReference type="SUPFAM" id="SSF50104">
    <property type="entry name" value="Translation proteins SH3-like domain"/>
    <property type="match status" value="1"/>
</dbReference>
<evidence type="ECO:0000256" key="1">
    <source>
        <dbReference type="ARBA" id="ARBA00010618"/>
    </source>
</evidence>
<keyword evidence="3 5" id="KW-0687">Ribonucleoprotein</keyword>
<dbReference type="InterPro" id="IPR057264">
    <property type="entry name" value="Ribosomal_uL24_C"/>
</dbReference>
<dbReference type="NCBIfam" id="TIGR01079">
    <property type="entry name" value="rplX_bact"/>
    <property type="match status" value="1"/>
</dbReference>
<name>A0A1J5HQB4_9BACT</name>
<feature type="domain" description="KOW" evidence="7">
    <location>
        <begin position="2"/>
        <end position="29"/>
    </location>
</feature>
<dbReference type="InterPro" id="IPR005825">
    <property type="entry name" value="Ribosomal_uL24_CS"/>
</dbReference>
<evidence type="ECO:0000256" key="6">
    <source>
        <dbReference type="RuleBase" id="RU003477"/>
    </source>
</evidence>
<dbReference type="InterPro" id="IPR014722">
    <property type="entry name" value="Rib_uL2_dom2"/>
</dbReference>
<organism evidence="8 9">
    <name type="scientific">Candidatus Shapirobacteria bacterium CG2_30_35_20</name>
    <dbReference type="NCBI Taxonomy" id="1805376"/>
    <lineage>
        <taxon>Bacteria</taxon>
        <taxon>Candidatus Shapironibacteriota</taxon>
    </lineage>
</organism>
<dbReference type="STRING" id="1805376.AUK05_02410"/>
<sequence length="105" mass="11518">MKIIKGDQVKVLLGKDKGRSGEVIASFPKVSKIIVKGLNMFKKHVKPQNGQKGGIVEKERSILVSKVALICPSCSKTVRVGYNIDKNGIKTRICKKCQAPLIKKT</sequence>
<evidence type="ECO:0000256" key="4">
    <source>
        <dbReference type="ARBA" id="ARBA00035206"/>
    </source>
</evidence>
<dbReference type="GO" id="GO:0003735">
    <property type="term" value="F:structural constituent of ribosome"/>
    <property type="evidence" value="ECO:0007669"/>
    <property type="project" value="InterPro"/>
</dbReference>
<dbReference type="GO" id="GO:0006412">
    <property type="term" value="P:translation"/>
    <property type="evidence" value="ECO:0007669"/>
    <property type="project" value="UniProtKB-UniRule"/>
</dbReference>
<dbReference type="GO" id="GO:0019843">
    <property type="term" value="F:rRNA binding"/>
    <property type="evidence" value="ECO:0007669"/>
    <property type="project" value="UniProtKB-UniRule"/>
</dbReference>
<keyword evidence="2 5" id="KW-0689">Ribosomal protein</keyword>
<evidence type="ECO:0000259" key="7">
    <source>
        <dbReference type="SMART" id="SM00739"/>
    </source>
</evidence>
<gene>
    <name evidence="5" type="primary">rplX</name>
    <name evidence="8" type="ORF">AUK05_02410</name>
</gene>
<comment type="caution">
    <text evidence="8">The sequence shown here is derived from an EMBL/GenBank/DDBJ whole genome shotgun (WGS) entry which is preliminary data.</text>
</comment>
<dbReference type="PROSITE" id="PS01108">
    <property type="entry name" value="RIBOSOMAL_L24"/>
    <property type="match status" value="1"/>
</dbReference>
<dbReference type="Gene3D" id="2.30.30.30">
    <property type="match status" value="1"/>
</dbReference>
<evidence type="ECO:0000313" key="8">
    <source>
        <dbReference type="EMBL" id="OIP86948.1"/>
    </source>
</evidence>